<dbReference type="InterPro" id="IPR014710">
    <property type="entry name" value="RmlC-like_jellyroll"/>
</dbReference>
<dbReference type="InterPro" id="IPR011051">
    <property type="entry name" value="RmlC_Cupin_sf"/>
</dbReference>
<dbReference type="Proteomes" id="UP001501411">
    <property type="component" value="Unassembled WGS sequence"/>
</dbReference>
<feature type="domain" description="Sugar 3,4-ketoisomerase QdtA cupin" evidence="1">
    <location>
        <begin position="8"/>
        <end position="136"/>
    </location>
</feature>
<dbReference type="RefSeq" id="WP_345230239.1">
    <property type="nucleotide sequence ID" value="NZ_BAABIQ010000003.1"/>
</dbReference>
<dbReference type="Pfam" id="PF05523">
    <property type="entry name" value="FdtA"/>
    <property type="match status" value="1"/>
</dbReference>
<organism evidence="2 3">
    <name type="scientific">Olivibacter ginsenosidimutans</name>
    <dbReference type="NCBI Taxonomy" id="1176537"/>
    <lineage>
        <taxon>Bacteria</taxon>
        <taxon>Pseudomonadati</taxon>
        <taxon>Bacteroidota</taxon>
        <taxon>Sphingobacteriia</taxon>
        <taxon>Sphingobacteriales</taxon>
        <taxon>Sphingobacteriaceae</taxon>
        <taxon>Olivibacter</taxon>
    </lineage>
</organism>
<comment type="caution">
    <text evidence="2">The sequence shown here is derived from an EMBL/GenBank/DDBJ whole genome shotgun (WGS) entry which is preliminary data.</text>
</comment>
<dbReference type="InterPro" id="IPR008894">
    <property type="entry name" value="QdtA_cupin_dom"/>
</dbReference>
<evidence type="ECO:0000259" key="1">
    <source>
        <dbReference type="Pfam" id="PF05523"/>
    </source>
</evidence>
<proteinExistence type="predicted"/>
<dbReference type="SUPFAM" id="SSF51182">
    <property type="entry name" value="RmlC-like cupins"/>
    <property type="match status" value="1"/>
</dbReference>
<keyword evidence="3" id="KW-1185">Reference proteome</keyword>
<evidence type="ECO:0000313" key="2">
    <source>
        <dbReference type="EMBL" id="GAA4781462.1"/>
    </source>
</evidence>
<name>A0ABP9AI71_9SPHI</name>
<gene>
    <name evidence="2" type="ORF">GCM10023231_06240</name>
</gene>
<sequence>MFNSSVFNCNVIDLPKIHNRSGNITPIHGDLDIPFAIKRVYYLYDIPGGENRGGHAHYRLHQLLIAASGSFDVILDDGRMRKTVSLNRPNVGLLITPGIWRDLVNFSSGAVLLVLASEHYDATDYIRDYDEFITLTKRETNK</sequence>
<dbReference type="Gene3D" id="2.60.120.10">
    <property type="entry name" value="Jelly Rolls"/>
    <property type="match status" value="1"/>
</dbReference>
<dbReference type="EMBL" id="BAABIQ010000003">
    <property type="protein sequence ID" value="GAA4781462.1"/>
    <property type="molecule type" value="Genomic_DNA"/>
</dbReference>
<dbReference type="CDD" id="cd20292">
    <property type="entry name" value="cupin_QdtA-like"/>
    <property type="match status" value="1"/>
</dbReference>
<protein>
    <submittedName>
        <fullName evidence="2">FdtA/QdtA family cupin domain-containing protein</fullName>
    </submittedName>
</protein>
<evidence type="ECO:0000313" key="3">
    <source>
        <dbReference type="Proteomes" id="UP001501411"/>
    </source>
</evidence>
<reference evidence="3" key="1">
    <citation type="journal article" date="2019" name="Int. J. Syst. Evol. Microbiol.">
        <title>The Global Catalogue of Microorganisms (GCM) 10K type strain sequencing project: providing services to taxonomists for standard genome sequencing and annotation.</title>
        <authorList>
            <consortium name="The Broad Institute Genomics Platform"/>
            <consortium name="The Broad Institute Genome Sequencing Center for Infectious Disease"/>
            <person name="Wu L."/>
            <person name="Ma J."/>
        </authorList>
    </citation>
    <scope>NUCLEOTIDE SEQUENCE [LARGE SCALE GENOMIC DNA]</scope>
    <source>
        <strain evidence="3">JCM 18200</strain>
    </source>
</reference>
<accession>A0ABP9AI71</accession>